<name>D9SUS2_CLOC7</name>
<dbReference type="PROSITE" id="PS00211">
    <property type="entry name" value="ABC_TRANSPORTER_1"/>
    <property type="match status" value="1"/>
</dbReference>
<reference evidence="5 6" key="1">
    <citation type="submission" date="2010-08" db="EMBL/GenBank/DDBJ databases">
        <title>Complete sequence of Clostridium cellulovorans 743B.</title>
        <authorList>
            <consortium name="US DOE Joint Genome Institute"/>
            <person name="Lucas S."/>
            <person name="Copeland A."/>
            <person name="Lapidus A."/>
            <person name="Cheng J.-F."/>
            <person name="Bruce D."/>
            <person name="Goodwin L."/>
            <person name="Pitluck S."/>
            <person name="Chertkov O."/>
            <person name="Detter J.C."/>
            <person name="Han C."/>
            <person name="Tapia R."/>
            <person name="Land M."/>
            <person name="Hauser L."/>
            <person name="Chang Y.-J."/>
            <person name="Jeffries C."/>
            <person name="Kyrpides N."/>
            <person name="Ivanova N."/>
            <person name="Mikhailova N."/>
            <person name="Hemme C.L."/>
            <person name="Woyke T."/>
        </authorList>
    </citation>
    <scope>NUCLEOTIDE SEQUENCE [LARGE SCALE GENOMIC DNA]</scope>
    <source>
        <strain evidence="6">ATCC 35296 / DSM 3052 / OCM 3 / 743B</strain>
    </source>
</reference>
<dbReference type="SMART" id="SM00382">
    <property type="entry name" value="AAA"/>
    <property type="match status" value="2"/>
</dbReference>
<evidence type="ECO:0000256" key="2">
    <source>
        <dbReference type="ARBA" id="ARBA00022840"/>
    </source>
</evidence>
<dbReference type="PANTHER" id="PTHR42855">
    <property type="entry name" value="ABC TRANSPORTER ATP-BINDING SUBUNIT"/>
    <property type="match status" value="1"/>
</dbReference>
<dbReference type="Gene3D" id="3.40.50.300">
    <property type="entry name" value="P-loop containing nucleotide triphosphate hydrolases"/>
    <property type="match status" value="3"/>
</dbReference>
<dbReference type="KEGG" id="ccb:Clocel_1222"/>
<dbReference type="InterPro" id="IPR051309">
    <property type="entry name" value="ABCF_ATPase"/>
</dbReference>
<evidence type="ECO:0000256" key="1">
    <source>
        <dbReference type="ARBA" id="ARBA00022741"/>
    </source>
</evidence>
<dbReference type="Pfam" id="PF12848">
    <property type="entry name" value="ABC_tran_Xtn"/>
    <property type="match status" value="1"/>
</dbReference>
<evidence type="ECO:0000256" key="3">
    <source>
        <dbReference type="SAM" id="Coils"/>
    </source>
</evidence>
<accession>D9SUS2</accession>
<dbReference type="NCBIfam" id="NF000355">
    <property type="entry name" value="ribo_prot_ABC_F"/>
    <property type="match status" value="1"/>
</dbReference>
<feature type="domain" description="ABC transporter" evidence="4">
    <location>
        <begin position="290"/>
        <end position="498"/>
    </location>
</feature>
<dbReference type="InterPro" id="IPR032781">
    <property type="entry name" value="ABC_tran_Xtn"/>
</dbReference>
<dbReference type="InterPro" id="IPR027417">
    <property type="entry name" value="P-loop_NTPase"/>
</dbReference>
<dbReference type="InterPro" id="IPR003439">
    <property type="entry name" value="ABC_transporter-like_ATP-bd"/>
</dbReference>
<keyword evidence="2" id="KW-0067">ATP-binding</keyword>
<dbReference type="InterPro" id="IPR003593">
    <property type="entry name" value="AAA+_ATPase"/>
</dbReference>
<dbReference type="eggNOG" id="COG0488">
    <property type="taxonomic scope" value="Bacteria"/>
</dbReference>
<dbReference type="STRING" id="573061.Clocel_1222"/>
<keyword evidence="6" id="KW-1185">Reference proteome</keyword>
<dbReference type="Proteomes" id="UP000002730">
    <property type="component" value="Chromosome"/>
</dbReference>
<gene>
    <name evidence="5" type="ordered locus">Clocel_1222</name>
</gene>
<dbReference type="CDD" id="cd03221">
    <property type="entry name" value="ABCF_EF-3"/>
    <property type="match status" value="2"/>
</dbReference>
<evidence type="ECO:0000313" key="5">
    <source>
        <dbReference type="EMBL" id="ADL50977.1"/>
    </source>
</evidence>
<keyword evidence="3" id="KW-0175">Coiled coil</keyword>
<dbReference type="GO" id="GO:0016887">
    <property type="term" value="F:ATP hydrolysis activity"/>
    <property type="evidence" value="ECO:0007669"/>
    <property type="project" value="InterPro"/>
</dbReference>
<dbReference type="Pfam" id="PF00005">
    <property type="entry name" value="ABC_tran"/>
    <property type="match status" value="2"/>
</dbReference>
<feature type="coiled-coil region" evidence="3">
    <location>
        <begin position="190"/>
        <end position="217"/>
    </location>
</feature>
<organism evidence="5 6">
    <name type="scientific">Clostridium cellulovorans (strain ATCC 35296 / DSM 3052 / OCM 3 / 743B)</name>
    <dbReference type="NCBI Taxonomy" id="573061"/>
    <lineage>
        <taxon>Bacteria</taxon>
        <taxon>Bacillati</taxon>
        <taxon>Bacillota</taxon>
        <taxon>Clostridia</taxon>
        <taxon>Eubacteriales</taxon>
        <taxon>Clostridiaceae</taxon>
        <taxon>Clostridium</taxon>
    </lineage>
</organism>
<protein>
    <submittedName>
        <fullName evidence="5">ABC transporter related</fullName>
    </submittedName>
</protein>
<feature type="domain" description="ABC transporter" evidence="4">
    <location>
        <begin position="4"/>
        <end position="195"/>
    </location>
</feature>
<dbReference type="PROSITE" id="PS50893">
    <property type="entry name" value="ABC_TRANSPORTER_2"/>
    <property type="match status" value="2"/>
</dbReference>
<evidence type="ECO:0000259" key="4">
    <source>
        <dbReference type="PROSITE" id="PS50893"/>
    </source>
</evidence>
<sequence>MLLIECRNLKKYYEDRLILAIENLNIYSEDRIGIVGVNGVGKTTLINILSKRLESDTGVVKLYGKHSYISQLQEPEGKTISKEMAEKFRVASVYNENSSGGEKTRFKLARAFDDESQLIFADEPTSNLDIDGIELLEQKFQQYKGALVIISHDRSFLDKICNKIMEIEEGKIKIYNGNFSDYINQKLMERQRAEFEYSQYTKEKRRLENTIIEISEKSKGMRKAPKRMGNSEARLHRKMGNQKSKAKLDKTVKAIESRIDHLEVKDKPRNQEIIKLDFSDSNMLHSKVVIEGKSINRKYDKKVIFKDAEFYIENNSKVALIGPNGCGKSTLIKMIINNKQEIKISKAAKIGYFSQDLKILDENLTIIEDVMKTSIQSENYARLLLARLLFKGDAVYKRIGVLSGGEKVKVAFAKVLLQDINLLILDEPTNYMDITSLEVVEEALCDYDRSILFVSHDRSFIKAVADNIMTIENYKIKVFKGNYNEYLAKKNNPVKKRNEISEQILIMQNRLSEIMGRLSMPSKKDDVILLDKEYYEVLKELNTLKARL</sequence>
<dbReference type="GO" id="GO:0005524">
    <property type="term" value="F:ATP binding"/>
    <property type="evidence" value="ECO:0007669"/>
    <property type="project" value="UniProtKB-KW"/>
</dbReference>
<dbReference type="HOGENOM" id="CLU_000604_36_0_9"/>
<proteinExistence type="predicted"/>
<dbReference type="PANTHER" id="PTHR42855:SF2">
    <property type="entry name" value="DRUG RESISTANCE ABC TRANSPORTER,ATP-BINDING PROTEIN"/>
    <property type="match status" value="1"/>
</dbReference>
<keyword evidence="1" id="KW-0547">Nucleotide-binding</keyword>
<dbReference type="SUPFAM" id="SSF52540">
    <property type="entry name" value="P-loop containing nucleoside triphosphate hydrolases"/>
    <property type="match status" value="2"/>
</dbReference>
<dbReference type="AlphaFoldDB" id="D9SUS2"/>
<evidence type="ECO:0000313" key="6">
    <source>
        <dbReference type="Proteomes" id="UP000002730"/>
    </source>
</evidence>
<dbReference type="EMBL" id="CP002160">
    <property type="protein sequence ID" value="ADL50977.1"/>
    <property type="molecule type" value="Genomic_DNA"/>
</dbReference>
<dbReference type="OrthoDB" id="9801441at2"/>
<dbReference type="RefSeq" id="WP_010076165.1">
    <property type="nucleotide sequence ID" value="NC_014393.1"/>
</dbReference>
<dbReference type="InterPro" id="IPR017871">
    <property type="entry name" value="ABC_transporter-like_CS"/>
</dbReference>